<sequence length="243" mass="26137">MRIMILLVLMCGFASLVDGSVKLRRAAASPVSYPSGCTGAHQPASEGFCAVGTIDQSDVFKLNMTVYIFDIDDPTKSVYFHIESATNGGEPAGLNITGGGRAKVYGVDIGPIVFAGSISAVTVGDGRGKYDPSTSTWTAGIDVQTEYERYAFGKRTFDAFISKVATARNSLNDGVGLGAVLGEKWGNSIFGSSITVTLNLNSKMSDMYTWDLYVEYQFSMWAPLSPPIIYGTELKRTFKLSVH</sequence>
<proteinExistence type="predicted"/>
<evidence type="ECO:0000256" key="1">
    <source>
        <dbReference type="SAM" id="SignalP"/>
    </source>
</evidence>
<dbReference type="EMBL" id="GG676168">
    <property type="protein sequence ID" value="EER12325.1"/>
    <property type="molecule type" value="Genomic_DNA"/>
</dbReference>
<dbReference type="InterPro" id="IPR046628">
    <property type="entry name" value="DUF6740"/>
</dbReference>
<accession>C5KSX5</accession>
<dbReference type="Pfam" id="PF20525">
    <property type="entry name" value="DUF6740"/>
    <property type="match status" value="1"/>
</dbReference>
<protein>
    <submittedName>
        <fullName evidence="2">Uncharacterized protein</fullName>
    </submittedName>
</protein>
<dbReference type="Proteomes" id="UP000007800">
    <property type="component" value="Unassembled WGS sequence"/>
</dbReference>
<name>C5KSX5_PERM5</name>
<feature type="chain" id="PRO_5002954568" evidence="1">
    <location>
        <begin position="20"/>
        <end position="243"/>
    </location>
</feature>
<dbReference type="AlphaFoldDB" id="C5KSX5"/>
<reference evidence="2 3" key="1">
    <citation type="submission" date="2008-07" db="EMBL/GenBank/DDBJ databases">
        <authorList>
            <person name="El-Sayed N."/>
            <person name="Caler E."/>
            <person name="Inman J."/>
            <person name="Amedeo P."/>
            <person name="Hass B."/>
            <person name="Wortman J."/>
        </authorList>
    </citation>
    <scope>NUCLEOTIDE SEQUENCE [LARGE SCALE GENOMIC DNA]</scope>
    <source>
        <strain evidence="3">ATCC 50983 / TXsc</strain>
    </source>
</reference>
<evidence type="ECO:0000313" key="3">
    <source>
        <dbReference type="Proteomes" id="UP000007800"/>
    </source>
</evidence>
<organism evidence="3">
    <name type="scientific">Perkinsus marinus (strain ATCC 50983 / TXsc)</name>
    <dbReference type="NCBI Taxonomy" id="423536"/>
    <lineage>
        <taxon>Eukaryota</taxon>
        <taxon>Sar</taxon>
        <taxon>Alveolata</taxon>
        <taxon>Perkinsozoa</taxon>
        <taxon>Perkinsea</taxon>
        <taxon>Perkinsida</taxon>
        <taxon>Perkinsidae</taxon>
        <taxon>Perkinsus</taxon>
    </lineage>
</organism>
<dbReference type="InParanoid" id="C5KSX5"/>
<feature type="signal peptide" evidence="1">
    <location>
        <begin position="1"/>
        <end position="19"/>
    </location>
</feature>
<keyword evidence="3" id="KW-1185">Reference proteome</keyword>
<dbReference type="GeneID" id="9057372"/>
<keyword evidence="1" id="KW-0732">Signal</keyword>
<dbReference type="RefSeq" id="XP_002780530.1">
    <property type="nucleotide sequence ID" value="XM_002780484.1"/>
</dbReference>
<evidence type="ECO:0000313" key="2">
    <source>
        <dbReference type="EMBL" id="EER12325.1"/>
    </source>
</evidence>
<gene>
    <name evidence="2" type="ORF">Pmar_PMAR001122</name>
</gene>